<proteinExistence type="inferred from homology"/>
<dbReference type="Pfam" id="PF07160">
    <property type="entry name" value="SKA1"/>
    <property type="match status" value="1"/>
</dbReference>
<dbReference type="PANTHER" id="PTHR28573">
    <property type="entry name" value="SPINDLE AND KINETOCHORE-ASSOCIATED PROTEIN 1"/>
    <property type="match status" value="1"/>
</dbReference>
<dbReference type="InterPro" id="IPR042031">
    <property type="entry name" value="SKA1_MBD_sf"/>
</dbReference>
<organism evidence="5 6">
    <name type="scientific">Symbiochloris irregularis</name>
    <dbReference type="NCBI Taxonomy" id="706552"/>
    <lineage>
        <taxon>Eukaryota</taxon>
        <taxon>Viridiplantae</taxon>
        <taxon>Chlorophyta</taxon>
        <taxon>core chlorophytes</taxon>
        <taxon>Trebouxiophyceae</taxon>
        <taxon>Trebouxiales</taxon>
        <taxon>Trebouxiaceae</taxon>
        <taxon>Symbiochloris</taxon>
    </lineage>
</organism>
<evidence type="ECO:0000256" key="2">
    <source>
        <dbReference type="SAM" id="Coils"/>
    </source>
</evidence>
<keyword evidence="6" id="KW-1185">Reference proteome</keyword>
<keyword evidence="2" id="KW-0175">Coiled coil</keyword>
<sequence length="862" mass="93339">MDAPASQDDLPQGGAPRQEDDWELVPTSPEADAGSQVSHAADAPVEPPTPAGGLPGDEEDNRLIREPQDALTTAEGAPFAVNEDPTPRSLDTADTARSAEAFDSPAAVDGAADIETFAEDAQEEVSPRQGEAAELQSPSPSGPAAESLPEASSLQAGLEAFETNAKEAAVASATATRLSTAFQREQELVALNHPKVHDKWRKLMRDAKSEDLKKDIQTLMETHERLTERKAALLQSLAAELASEEELHAKVVSSHGGMLSRLIEGQRAKAQAKMDHFLSDMQEIEGAYTREYNVKQSSHNGHKAALEAVFGAMEADFVRLEAEAKHANKSARRVVANNAAENFNMVKLMGESRQDELSDVMVAENQIYTRSVAARTEELEQLRADNAKTMALVAARRAALDKGVEQIATARAAVDSAGRTFSSSSAAIRAEIDAMNPKFERLKRERHEARNAHADRMRRLAVVSASAEARLNARLAVGRRMLALAHLAGKYELERETLVISASEPLPSASGRAVQYAVRGELTEDGGESYVDVSRGQQLSDLLPELGKIQTHYSKALLEKALVDRECLRLRKAFASAFEAKLRVLQSVTQLRISDAAKELVLSDTERFEASLRSLEDDVERLQTAIAADLQAVPKVRAVLDASQLQRDHLEFISAHMPLYLPASDAIPSASASDAEPLPPGEGLSQDAADYQTYGSEGGDSDSQTLEAAAESSSAADSGKRGEGVSVQQAKPAPRRYISQPEFNSLSAYMTSRLTLDKVNAGLDEAARLAEANLKLLAAARSNARLQAVDRRRAQMLLVNVAGKEGVRGKHWFTEEDRRTAAVLKLDKTGRAITTILRHLSRLQEVRMNPSKGSMIIVYIVA</sequence>
<dbReference type="EMBL" id="JALJOQ010000122">
    <property type="protein sequence ID" value="KAK9795901.1"/>
    <property type="molecule type" value="Genomic_DNA"/>
</dbReference>
<comment type="similarity">
    <text evidence="1">Belongs to the SKA1 family.</text>
</comment>
<dbReference type="InterPro" id="IPR009829">
    <property type="entry name" value="SKA1"/>
</dbReference>
<dbReference type="GO" id="GO:0051301">
    <property type="term" value="P:cell division"/>
    <property type="evidence" value="ECO:0007669"/>
    <property type="project" value="InterPro"/>
</dbReference>
<feature type="compositionally biased region" description="Low complexity" evidence="3">
    <location>
        <begin position="707"/>
        <end position="716"/>
    </location>
</feature>
<dbReference type="Gene3D" id="1.10.10.1890">
    <property type="entry name" value="Ska1 microtubule binding domain-like"/>
    <property type="match status" value="1"/>
</dbReference>
<evidence type="ECO:0000313" key="6">
    <source>
        <dbReference type="Proteomes" id="UP001465755"/>
    </source>
</evidence>
<dbReference type="GO" id="GO:0005876">
    <property type="term" value="C:spindle microtubule"/>
    <property type="evidence" value="ECO:0007669"/>
    <property type="project" value="TreeGrafter"/>
</dbReference>
<feature type="region of interest" description="Disordered" evidence="3">
    <location>
        <begin position="1"/>
        <end position="152"/>
    </location>
</feature>
<accession>A0AAW1NV64</accession>
<dbReference type="GO" id="GO:0007059">
    <property type="term" value="P:chromosome segregation"/>
    <property type="evidence" value="ECO:0007669"/>
    <property type="project" value="InterPro"/>
</dbReference>
<evidence type="ECO:0000256" key="3">
    <source>
        <dbReference type="SAM" id="MobiDB-lite"/>
    </source>
</evidence>
<protein>
    <recommendedName>
        <fullName evidence="4">Dynein regulatory complex protein 1/2 N-terminal domain-containing protein</fullName>
    </recommendedName>
</protein>
<feature type="coiled-coil region" evidence="2">
    <location>
        <begin position="209"/>
        <end position="236"/>
    </location>
</feature>
<dbReference type="GO" id="GO:0008017">
    <property type="term" value="F:microtubule binding"/>
    <property type="evidence" value="ECO:0007669"/>
    <property type="project" value="InterPro"/>
</dbReference>
<dbReference type="GO" id="GO:0000940">
    <property type="term" value="C:outer kinetochore"/>
    <property type="evidence" value="ECO:0007669"/>
    <property type="project" value="TreeGrafter"/>
</dbReference>
<dbReference type="PANTHER" id="PTHR28573:SF1">
    <property type="entry name" value="SPINDLE AND KINETOCHORE-ASSOCIATED PROTEIN 1"/>
    <property type="match status" value="1"/>
</dbReference>
<dbReference type="GO" id="GO:0000278">
    <property type="term" value="P:mitotic cell cycle"/>
    <property type="evidence" value="ECO:0007669"/>
    <property type="project" value="TreeGrafter"/>
</dbReference>
<evidence type="ECO:0000259" key="4">
    <source>
        <dbReference type="Pfam" id="PF14772"/>
    </source>
</evidence>
<reference evidence="5 6" key="1">
    <citation type="journal article" date="2024" name="Nat. Commun.">
        <title>Phylogenomics reveals the evolutionary origins of lichenization in chlorophyte algae.</title>
        <authorList>
            <person name="Puginier C."/>
            <person name="Libourel C."/>
            <person name="Otte J."/>
            <person name="Skaloud P."/>
            <person name="Haon M."/>
            <person name="Grisel S."/>
            <person name="Petersen M."/>
            <person name="Berrin J.G."/>
            <person name="Delaux P.M."/>
            <person name="Dal Grande F."/>
            <person name="Keller J."/>
        </authorList>
    </citation>
    <scope>NUCLEOTIDE SEQUENCE [LARGE SCALE GENOMIC DNA]</scope>
    <source>
        <strain evidence="5 6">SAG 2036</strain>
    </source>
</reference>
<evidence type="ECO:0000313" key="5">
    <source>
        <dbReference type="EMBL" id="KAK9795901.1"/>
    </source>
</evidence>
<dbReference type="GO" id="GO:0031110">
    <property type="term" value="P:regulation of microtubule polymerization or depolymerization"/>
    <property type="evidence" value="ECO:0007669"/>
    <property type="project" value="TreeGrafter"/>
</dbReference>
<name>A0AAW1NV64_9CHLO</name>
<dbReference type="Proteomes" id="UP001465755">
    <property type="component" value="Unassembled WGS sequence"/>
</dbReference>
<feature type="region of interest" description="Disordered" evidence="3">
    <location>
        <begin position="668"/>
        <end position="734"/>
    </location>
</feature>
<gene>
    <name evidence="5" type="ORF">WJX73_004715</name>
</gene>
<dbReference type="Pfam" id="PF14772">
    <property type="entry name" value="NYD-SP28"/>
    <property type="match status" value="1"/>
</dbReference>
<comment type="caution">
    <text evidence="5">The sequence shown here is derived from an EMBL/GenBank/DDBJ whole genome shotgun (WGS) entry which is preliminary data.</text>
</comment>
<feature type="coiled-coil region" evidence="2">
    <location>
        <begin position="605"/>
        <end position="632"/>
    </location>
</feature>
<dbReference type="AlphaFoldDB" id="A0AAW1NV64"/>
<feature type="domain" description="Dynein regulatory complex protein 1/2 N-terminal" evidence="4">
    <location>
        <begin position="173"/>
        <end position="255"/>
    </location>
</feature>
<dbReference type="InterPro" id="IPR039505">
    <property type="entry name" value="DRC1/2_N"/>
</dbReference>
<evidence type="ECO:0000256" key="1">
    <source>
        <dbReference type="ARBA" id="ARBA00006836"/>
    </source>
</evidence>
<dbReference type="GO" id="GO:0072686">
    <property type="term" value="C:mitotic spindle"/>
    <property type="evidence" value="ECO:0007669"/>
    <property type="project" value="TreeGrafter"/>
</dbReference>